<protein>
    <submittedName>
        <fullName evidence="1">Uncharacterized protein</fullName>
    </submittedName>
</protein>
<reference evidence="1" key="1">
    <citation type="submission" date="2022-10" db="EMBL/GenBank/DDBJ databases">
        <title>Culturing micro-colonial fungi from biological soil crusts in the Mojave desert and describing Neophaeococcomyces mojavensis, and introducing the new genera and species Taxawa tesnikishii.</title>
        <authorList>
            <person name="Kurbessoian T."/>
            <person name="Stajich J.E."/>
        </authorList>
    </citation>
    <scope>NUCLEOTIDE SEQUENCE</scope>
    <source>
        <strain evidence="1">JES_112</strain>
    </source>
</reference>
<name>A0ACC3ADS0_9EURO</name>
<gene>
    <name evidence="1" type="ORF">H2198_002744</name>
</gene>
<evidence type="ECO:0000313" key="1">
    <source>
        <dbReference type="EMBL" id="KAJ9660047.1"/>
    </source>
</evidence>
<sequence length="318" mass="35830">MHEHCREYVRELMPKTNALASSVETCLDEVSTLCQAAFREYTGFLQTKDKQSLDRLKTTTSVVNQKLAGPDAQAHDSFMGFSRLDAQQQSDTAALERLFQRWKKSVPTHEFLDEEERNMVQAAQRAITNAFDAARNAETRTKAEQDRRSLAEATLNVISVWNPFAHIGRQLVNPVGDIVSTSPAELRRRAEALDKEIELQLQTLTLAITNLVDSLKPAVKAVQAIYICLSLLETEFKKIKDLLEDLPQGSDVNEHSILHDTKEWQQLNKFGSENPGVNLLRVIAASYTQAPYFLPLSTVYAEKKQVVVTEIKTKRASN</sequence>
<dbReference type="EMBL" id="JAPDRQ010000034">
    <property type="protein sequence ID" value="KAJ9660047.1"/>
    <property type="molecule type" value="Genomic_DNA"/>
</dbReference>
<dbReference type="Proteomes" id="UP001172386">
    <property type="component" value="Unassembled WGS sequence"/>
</dbReference>
<evidence type="ECO:0000313" key="2">
    <source>
        <dbReference type="Proteomes" id="UP001172386"/>
    </source>
</evidence>
<proteinExistence type="predicted"/>
<accession>A0ACC3ADS0</accession>
<keyword evidence="2" id="KW-1185">Reference proteome</keyword>
<comment type="caution">
    <text evidence="1">The sequence shown here is derived from an EMBL/GenBank/DDBJ whole genome shotgun (WGS) entry which is preliminary data.</text>
</comment>
<organism evidence="1 2">
    <name type="scientific">Neophaeococcomyces mojaviensis</name>
    <dbReference type="NCBI Taxonomy" id="3383035"/>
    <lineage>
        <taxon>Eukaryota</taxon>
        <taxon>Fungi</taxon>
        <taxon>Dikarya</taxon>
        <taxon>Ascomycota</taxon>
        <taxon>Pezizomycotina</taxon>
        <taxon>Eurotiomycetes</taxon>
        <taxon>Chaetothyriomycetidae</taxon>
        <taxon>Chaetothyriales</taxon>
        <taxon>Chaetothyriales incertae sedis</taxon>
        <taxon>Neophaeococcomyces</taxon>
    </lineage>
</organism>